<sequence length="185" mass="21852">MNTDLIKVPNPFCMKPFYTKGDQIQLPMDSLKLKNSWGKIYFAHDIAYYKKILKGTSPWDNPKAIIKEGLALWKNEGIPLLKDFFKKRDRNSARPILIKYLSIYIQMMIWLQGRPVQTIESISKVLQILPYAPFNVEERLQFIIDNPDHHHAFTTLIQLFEESEKKWAIYLLKQKKIKMKSSFFA</sequence>
<gene>
    <name evidence="2" type="ORF">J2S74_002635</name>
</gene>
<keyword evidence="3" id="KW-1185">Reference proteome</keyword>
<accession>A0ABT9ZVJ2</accession>
<name>A0ABT9ZVJ2_9BACI</name>
<proteinExistence type="predicted"/>
<comment type="caution">
    <text evidence="2">The sequence shown here is derived from an EMBL/GenBank/DDBJ whole genome shotgun (WGS) entry which is preliminary data.</text>
</comment>
<protein>
    <recommendedName>
        <fullName evidence="1">YpoC-like domain-containing protein</fullName>
    </recommendedName>
</protein>
<dbReference type="EMBL" id="JAUSUG010000009">
    <property type="protein sequence ID" value="MDQ0255253.1"/>
    <property type="molecule type" value="Genomic_DNA"/>
</dbReference>
<reference evidence="2 3" key="1">
    <citation type="submission" date="2023-07" db="EMBL/GenBank/DDBJ databases">
        <title>Genomic Encyclopedia of Type Strains, Phase IV (KMG-IV): sequencing the most valuable type-strain genomes for metagenomic binning, comparative biology and taxonomic classification.</title>
        <authorList>
            <person name="Goeker M."/>
        </authorList>
    </citation>
    <scope>NUCLEOTIDE SEQUENCE [LARGE SCALE GENOMIC DNA]</scope>
    <source>
        <strain evidence="2 3">DSM 9768</strain>
    </source>
</reference>
<dbReference type="RefSeq" id="WP_307326195.1">
    <property type="nucleotide sequence ID" value="NZ_JAUSUG010000009.1"/>
</dbReference>
<evidence type="ECO:0000313" key="3">
    <source>
        <dbReference type="Proteomes" id="UP001230005"/>
    </source>
</evidence>
<organism evidence="2 3">
    <name type="scientific">Evansella vedderi</name>
    <dbReference type="NCBI Taxonomy" id="38282"/>
    <lineage>
        <taxon>Bacteria</taxon>
        <taxon>Bacillati</taxon>
        <taxon>Bacillota</taxon>
        <taxon>Bacilli</taxon>
        <taxon>Bacillales</taxon>
        <taxon>Bacillaceae</taxon>
        <taxon>Evansella</taxon>
    </lineage>
</organism>
<evidence type="ECO:0000313" key="2">
    <source>
        <dbReference type="EMBL" id="MDQ0255253.1"/>
    </source>
</evidence>
<dbReference type="InterPro" id="IPR048427">
    <property type="entry name" value="YpoC"/>
</dbReference>
<dbReference type="Proteomes" id="UP001230005">
    <property type="component" value="Unassembled WGS sequence"/>
</dbReference>
<feature type="domain" description="YpoC-like" evidence="1">
    <location>
        <begin position="66"/>
        <end position="175"/>
    </location>
</feature>
<dbReference type="Pfam" id="PF21747">
    <property type="entry name" value="YpoC"/>
    <property type="match status" value="1"/>
</dbReference>
<evidence type="ECO:0000259" key="1">
    <source>
        <dbReference type="Pfam" id="PF21747"/>
    </source>
</evidence>